<dbReference type="GO" id="GO:0043565">
    <property type="term" value="F:sequence-specific DNA binding"/>
    <property type="evidence" value="ECO:0007669"/>
    <property type="project" value="InterPro"/>
</dbReference>
<evidence type="ECO:0000256" key="1">
    <source>
        <dbReference type="ARBA" id="ARBA00023015"/>
    </source>
</evidence>
<feature type="domain" description="HTH araC/xylS-type" evidence="4">
    <location>
        <begin position="203"/>
        <end position="301"/>
    </location>
</feature>
<name>A0A562TH38_CHIJA</name>
<dbReference type="AlphaFoldDB" id="A0A562TH38"/>
<dbReference type="InterPro" id="IPR018062">
    <property type="entry name" value="HTH_AraC-typ_CS"/>
</dbReference>
<keyword evidence="2 5" id="KW-0238">DNA-binding</keyword>
<accession>A0A562TH38</accession>
<dbReference type="Proteomes" id="UP000316778">
    <property type="component" value="Unassembled WGS sequence"/>
</dbReference>
<evidence type="ECO:0000313" key="5">
    <source>
        <dbReference type="EMBL" id="TWI92150.1"/>
    </source>
</evidence>
<dbReference type="SUPFAM" id="SSF46689">
    <property type="entry name" value="Homeodomain-like"/>
    <property type="match status" value="2"/>
</dbReference>
<sequence length="302" mass="34194">MVLTEEKVQYVFDTSHTDVAITSFAGARIISAKVLQEKTTQYPEARTEPCLDMYFSLEGDSAAWDNVSGKHYAVDNLHHGMMYTPAFDGHYTLAGTSAAGFCIEMDQHYMQRMMVTDLDCLQRFWDKAAAGKAADLSSVALPLTWQQQQVITDIHQCRYSGHMKLLYLESKIMELFLLQATQAEQLAGRKAAPLHPSDKERLYAARDFVKAHMFEPITLMQVARHCGLNDFKLKKGFKALFGTTVFGYLNELKMSYGRQMLLESNCTVAEVGYVLGYTDSYNFSKSFKKYFGYPPGKLKAKH</sequence>
<dbReference type="Gene3D" id="1.10.10.60">
    <property type="entry name" value="Homeodomain-like"/>
    <property type="match status" value="2"/>
</dbReference>
<dbReference type="RefSeq" id="WP_145711426.1">
    <property type="nucleotide sequence ID" value="NZ_BAAAFY010000001.1"/>
</dbReference>
<dbReference type="InterPro" id="IPR009057">
    <property type="entry name" value="Homeodomain-like_sf"/>
</dbReference>
<dbReference type="PROSITE" id="PS00041">
    <property type="entry name" value="HTH_ARAC_FAMILY_1"/>
    <property type="match status" value="1"/>
</dbReference>
<evidence type="ECO:0000313" key="6">
    <source>
        <dbReference type="Proteomes" id="UP000316778"/>
    </source>
</evidence>
<dbReference type="InterPro" id="IPR018060">
    <property type="entry name" value="HTH_AraC"/>
</dbReference>
<reference evidence="5 6" key="1">
    <citation type="journal article" date="2013" name="Stand. Genomic Sci.">
        <title>Genomic Encyclopedia of Type Strains, Phase I: The one thousand microbial genomes (KMG-I) project.</title>
        <authorList>
            <person name="Kyrpides N.C."/>
            <person name="Woyke T."/>
            <person name="Eisen J.A."/>
            <person name="Garrity G."/>
            <person name="Lilburn T.G."/>
            <person name="Beck B.J."/>
            <person name="Whitman W.B."/>
            <person name="Hugenholtz P."/>
            <person name="Klenk H.P."/>
        </authorList>
    </citation>
    <scope>NUCLEOTIDE SEQUENCE [LARGE SCALE GENOMIC DNA]</scope>
    <source>
        <strain evidence="5 6">DSM 13484</strain>
    </source>
</reference>
<dbReference type="OrthoDB" id="799767at2"/>
<evidence type="ECO:0000256" key="2">
    <source>
        <dbReference type="ARBA" id="ARBA00023125"/>
    </source>
</evidence>
<protein>
    <submittedName>
        <fullName evidence="5">AraC-like DNA-binding protein</fullName>
    </submittedName>
</protein>
<proteinExistence type="predicted"/>
<dbReference type="Pfam" id="PF12833">
    <property type="entry name" value="HTH_18"/>
    <property type="match status" value="1"/>
</dbReference>
<dbReference type="GO" id="GO:0003700">
    <property type="term" value="F:DNA-binding transcription factor activity"/>
    <property type="evidence" value="ECO:0007669"/>
    <property type="project" value="InterPro"/>
</dbReference>
<evidence type="ECO:0000259" key="4">
    <source>
        <dbReference type="PROSITE" id="PS01124"/>
    </source>
</evidence>
<organism evidence="5 6">
    <name type="scientific">Chitinophaga japonensis</name>
    <name type="common">Flexibacter japonensis</name>
    <dbReference type="NCBI Taxonomy" id="104662"/>
    <lineage>
        <taxon>Bacteria</taxon>
        <taxon>Pseudomonadati</taxon>
        <taxon>Bacteroidota</taxon>
        <taxon>Chitinophagia</taxon>
        <taxon>Chitinophagales</taxon>
        <taxon>Chitinophagaceae</taxon>
        <taxon>Chitinophaga</taxon>
    </lineage>
</organism>
<evidence type="ECO:0000256" key="3">
    <source>
        <dbReference type="ARBA" id="ARBA00023163"/>
    </source>
</evidence>
<keyword evidence="1" id="KW-0805">Transcription regulation</keyword>
<gene>
    <name evidence="5" type="ORF">LX66_1533</name>
</gene>
<dbReference type="PANTHER" id="PTHR47893:SF1">
    <property type="entry name" value="REGULATORY PROTEIN PCHR"/>
    <property type="match status" value="1"/>
</dbReference>
<dbReference type="EMBL" id="VLLG01000002">
    <property type="protein sequence ID" value="TWI92150.1"/>
    <property type="molecule type" value="Genomic_DNA"/>
</dbReference>
<dbReference type="InterPro" id="IPR053142">
    <property type="entry name" value="PchR_regulatory_protein"/>
</dbReference>
<keyword evidence="6" id="KW-1185">Reference proteome</keyword>
<dbReference type="PROSITE" id="PS01124">
    <property type="entry name" value="HTH_ARAC_FAMILY_2"/>
    <property type="match status" value="1"/>
</dbReference>
<dbReference type="PANTHER" id="PTHR47893">
    <property type="entry name" value="REGULATORY PROTEIN PCHR"/>
    <property type="match status" value="1"/>
</dbReference>
<comment type="caution">
    <text evidence="5">The sequence shown here is derived from an EMBL/GenBank/DDBJ whole genome shotgun (WGS) entry which is preliminary data.</text>
</comment>
<dbReference type="SMART" id="SM00342">
    <property type="entry name" value="HTH_ARAC"/>
    <property type="match status" value="1"/>
</dbReference>
<keyword evidence="3" id="KW-0804">Transcription</keyword>